<dbReference type="Ensembl" id="ENSLOCT00000005757.1">
    <property type="protein sequence ID" value="ENSLOCP00000005749.1"/>
    <property type="gene ID" value="ENSLOCG00000004794.1"/>
</dbReference>
<dbReference type="FunFam" id="1.10.510.10:FF:000066">
    <property type="entry name" value="Serine/threonine-protein kinase DCLK1 isoform 2"/>
    <property type="match status" value="1"/>
</dbReference>
<dbReference type="CDD" id="cd14095">
    <property type="entry name" value="STKc_DCKL"/>
    <property type="match status" value="1"/>
</dbReference>
<dbReference type="SMART" id="SM00220">
    <property type="entry name" value="S_TKc"/>
    <property type="match status" value="1"/>
</dbReference>
<keyword evidence="6" id="KW-0418">Kinase</keyword>
<evidence type="ECO:0000256" key="1">
    <source>
        <dbReference type="ARBA" id="ARBA00005354"/>
    </source>
</evidence>
<evidence type="ECO:0000256" key="9">
    <source>
        <dbReference type="ARBA" id="ARBA00048679"/>
    </source>
</evidence>
<keyword evidence="7 10" id="KW-0067">ATP-binding</keyword>
<dbReference type="Gene3D" id="3.10.20.230">
    <property type="entry name" value="Doublecortin domain"/>
    <property type="match status" value="1"/>
</dbReference>
<dbReference type="GO" id="GO:0035556">
    <property type="term" value="P:intracellular signal transduction"/>
    <property type="evidence" value="ECO:0007669"/>
    <property type="project" value="InterPro"/>
</dbReference>
<dbReference type="PROSITE" id="PS50011">
    <property type="entry name" value="PROTEIN_KINASE_DOM"/>
    <property type="match status" value="1"/>
</dbReference>
<dbReference type="InterPro" id="IPR003533">
    <property type="entry name" value="Doublecortin_dom"/>
</dbReference>
<dbReference type="Bgee" id="ENSLOCG00000004794">
    <property type="expression patterns" value="Expressed in brain and 2 other cell types or tissues"/>
</dbReference>
<dbReference type="Proteomes" id="UP000018468">
    <property type="component" value="Linkage group LG11"/>
</dbReference>
<evidence type="ECO:0000259" key="13">
    <source>
        <dbReference type="PROSITE" id="PS50309"/>
    </source>
</evidence>
<feature type="binding site" evidence="10">
    <location>
        <position position="529"/>
    </location>
    <ligand>
        <name>ATP</name>
        <dbReference type="ChEBI" id="CHEBI:30616"/>
    </ligand>
</feature>
<feature type="compositionally biased region" description="Basic and acidic residues" evidence="11">
    <location>
        <begin position="317"/>
        <end position="338"/>
    </location>
</feature>
<dbReference type="PROSITE" id="PS50309">
    <property type="entry name" value="DC"/>
    <property type="match status" value="1"/>
</dbReference>
<feature type="domain" description="Protein kinase" evidence="12">
    <location>
        <begin position="500"/>
        <end position="757"/>
    </location>
</feature>
<dbReference type="SMART" id="SM00537">
    <property type="entry name" value="DCX"/>
    <property type="match status" value="1"/>
</dbReference>
<comment type="catalytic activity">
    <reaction evidence="8">
        <text>L-threonyl-[protein] + ATP = O-phospho-L-threonyl-[protein] + ADP + H(+)</text>
        <dbReference type="Rhea" id="RHEA:46608"/>
        <dbReference type="Rhea" id="RHEA-COMP:11060"/>
        <dbReference type="Rhea" id="RHEA-COMP:11605"/>
        <dbReference type="ChEBI" id="CHEBI:15378"/>
        <dbReference type="ChEBI" id="CHEBI:30013"/>
        <dbReference type="ChEBI" id="CHEBI:30616"/>
        <dbReference type="ChEBI" id="CHEBI:61977"/>
        <dbReference type="ChEBI" id="CHEBI:456216"/>
        <dbReference type="EC" id="2.7.11.1"/>
    </reaction>
</comment>
<evidence type="ECO:0000256" key="6">
    <source>
        <dbReference type="ARBA" id="ARBA00022777"/>
    </source>
</evidence>
<dbReference type="SUPFAM" id="SSF89837">
    <property type="entry name" value="Doublecortin (DC)"/>
    <property type="match status" value="1"/>
</dbReference>
<proteinExistence type="inferred from homology"/>
<evidence type="ECO:0000256" key="10">
    <source>
        <dbReference type="PROSITE-ProRule" id="PRU10141"/>
    </source>
</evidence>
<dbReference type="InterPro" id="IPR011009">
    <property type="entry name" value="Kinase-like_dom_sf"/>
</dbReference>
<reference evidence="15" key="1">
    <citation type="submission" date="2011-12" db="EMBL/GenBank/DDBJ databases">
        <title>The Draft Genome of Lepisosteus oculatus.</title>
        <authorList>
            <consortium name="The Broad Institute Genome Assembly &amp; Analysis Group"/>
            <consortium name="Computational R&amp;D Group"/>
            <consortium name="and Sequencing Platform"/>
            <person name="Di Palma F."/>
            <person name="Alfoldi J."/>
            <person name="Johnson J."/>
            <person name="Berlin A."/>
            <person name="Gnerre S."/>
            <person name="Jaffe D."/>
            <person name="MacCallum I."/>
            <person name="Young S."/>
            <person name="Walker B.J."/>
            <person name="Lander E.S."/>
            <person name="Lindblad-Toh K."/>
        </authorList>
    </citation>
    <scope>NUCLEOTIDE SEQUENCE [LARGE SCALE GENOMIC DNA]</scope>
</reference>
<comment type="similarity">
    <text evidence="1">Belongs to the protein kinase superfamily. CAMK Ser/Thr protein kinase family. CaMK subfamily.</text>
</comment>
<feature type="compositionally biased region" description="Basic and acidic residues" evidence="11">
    <location>
        <begin position="436"/>
        <end position="479"/>
    </location>
</feature>
<dbReference type="SUPFAM" id="SSF56112">
    <property type="entry name" value="Protein kinase-like (PK-like)"/>
    <property type="match status" value="1"/>
</dbReference>
<dbReference type="GO" id="GO:0005737">
    <property type="term" value="C:cytoplasm"/>
    <property type="evidence" value="ECO:0000318"/>
    <property type="project" value="GO_Central"/>
</dbReference>
<dbReference type="CDD" id="cd16111">
    <property type="entry name" value="DCX_DCLK3"/>
    <property type="match status" value="1"/>
</dbReference>
<dbReference type="FunFam" id="3.10.20.230:FF:000013">
    <property type="entry name" value="Serine/threonine-protein kinase DCLK3"/>
    <property type="match status" value="1"/>
</dbReference>
<organism evidence="14 15">
    <name type="scientific">Lepisosteus oculatus</name>
    <name type="common">Spotted gar</name>
    <dbReference type="NCBI Taxonomy" id="7918"/>
    <lineage>
        <taxon>Eukaryota</taxon>
        <taxon>Metazoa</taxon>
        <taxon>Chordata</taxon>
        <taxon>Craniata</taxon>
        <taxon>Vertebrata</taxon>
        <taxon>Euteleostomi</taxon>
        <taxon>Actinopterygii</taxon>
        <taxon>Neopterygii</taxon>
        <taxon>Holostei</taxon>
        <taxon>Semionotiformes</taxon>
        <taxon>Lepisosteidae</taxon>
        <taxon>Lepisosteus</taxon>
    </lineage>
</organism>
<dbReference type="EC" id="2.7.11.1" evidence="2"/>
<dbReference type="PROSITE" id="PS00108">
    <property type="entry name" value="PROTEIN_KINASE_ST"/>
    <property type="match status" value="1"/>
</dbReference>
<evidence type="ECO:0000256" key="7">
    <source>
        <dbReference type="ARBA" id="ARBA00022840"/>
    </source>
</evidence>
<evidence type="ECO:0000256" key="3">
    <source>
        <dbReference type="ARBA" id="ARBA00022527"/>
    </source>
</evidence>
<dbReference type="KEGG" id="loc:102686971"/>
<evidence type="ECO:0000313" key="15">
    <source>
        <dbReference type="Proteomes" id="UP000018468"/>
    </source>
</evidence>
<evidence type="ECO:0000256" key="5">
    <source>
        <dbReference type="ARBA" id="ARBA00022741"/>
    </source>
</evidence>
<dbReference type="InParanoid" id="W5MBJ0"/>
<name>W5MBJ0_LEPOC</name>
<comment type="catalytic activity">
    <reaction evidence="9">
        <text>L-seryl-[protein] + ATP = O-phospho-L-seryl-[protein] + ADP + H(+)</text>
        <dbReference type="Rhea" id="RHEA:17989"/>
        <dbReference type="Rhea" id="RHEA-COMP:9863"/>
        <dbReference type="Rhea" id="RHEA-COMP:11604"/>
        <dbReference type="ChEBI" id="CHEBI:15378"/>
        <dbReference type="ChEBI" id="CHEBI:29999"/>
        <dbReference type="ChEBI" id="CHEBI:30616"/>
        <dbReference type="ChEBI" id="CHEBI:83421"/>
        <dbReference type="ChEBI" id="CHEBI:456216"/>
        <dbReference type="EC" id="2.7.11.1"/>
    </reaction>
</comment>
<reference evidence="14" key="2">
    <citation type="submission" date="2025-08" db="UniProtKB">
        <authorList>
            <consortium name="Ensembl"/>
        </authorList>
    </citation>
    <scope>IDENTIFICATION</scope>
</reference>
<feature type="compositionally biased region" description="Basic and acidic residues" evidence="11">
    <location>
        <begin position="347"/>
        <end position="379"/>
    </location>
</feature>
<dbReference type="Pfam" id="PF03607">
    <property type="entry name" value="DCX"/>
    <property type="match status" value="1"/>
</dbReference>
<dbReference type="GO" id="GO:0004674">
    <property type="term" value="F:protein serine/threonine kinase activity"/>
    <property type="evidence" value="ECO:0000318"/>
    <property type="project" value="GO_Central"/>
</dbReference>
<evidence type="ECO:0000256" key="4">
    <source>
        <dbReference type="ARBA" id="ARBA00022679"/>
    </source>
</evidence>
<dbReference type="HOGENOM" id="CLU_000288_94_2_1"/>
<feature type="region of interest" description="Disordered" evidence="11">
    <location>
        <begin position="1"/>
        <end position="21"/>
    </location>
</feature>
<keyword evidence="15" id="KW-1185">Reference proteome</keyword>
<reference evidence="14" key="3">
    <citation type="submission" date="2025-09" db="UniProtKB">
        <authorList>
            <consortium name="Ensembl"/>
        </authorList>
    </citation>
    <scope>IDENTIFICATION</scope>
</reference>
<accession>W5MBJ0</accession>
<dbReference type="GO" id="GO:0005634">
    <property type="term" value="C:nucleus"/>
    <property type="evidence" value="ECO:0000318"/>
    <property type="project" value="GO_Central"/>
</dbReference>
<dbReference type="Gene3D" id="3.30.200.20">
    <property type="entry name" value="Phosphorylase Kinase, domain 1"/>
    <property type="match status" value="1"/>
</dbReference>
<dbReference type="PROSITE" id="PS00107">
    <property type="entry name" value="PROTEIN_KINASE_ATP"/>
    <property type="match status" value="1"/>
</dbReference>
<evidence type="ECO:0000259" key="12">
    <source>
        <dbReference type="PROSITE" id="PS50011"/>
    </source>
</evidence>
<dbReference type="Gene3D" id="1.10.510.10">
    <property type="entry name" value="Transferase(Phosphotransferase) domain 1"/>
    <property type="match status" value="1"/>
</dbReference>
<dbReference type="GO" id="GO:0005524">
    <property type="term" value="F:ATP binding"/>
    <property type="evidence" value="ECO:0007669"/>
    <property type="project" value="UniProtKB-UniRule"/>
</dbReference>
<keyword evidence="4" id="KW-0808">Transferase</keyword>
<evidence type="ECO:0000256" key="11">
    <source>
        <dbReference type="SAM" id="MobiDB-lite"/>
    </source>
</evidence>
<keyword evidence="5 10" id="KW-0547">Nucleotide-binding</keyword>
<feature type="region of interest" description="Disordered" evidence="11">
    <location>
        <begin position="310"/>
        <end position="479"/>
    </location>
</feature>
<dbReference type="FunFam" id="3.30.200.20:FF:000315">
    <property type="entry name" value="Calcium-dependent protein kinase 3"/>
    <property type="match status" value="1"/>
</dbReference>
<feature type="domain" description="Doublecortin" evidence="13">
    <location>
        <begin position="88"/>
        <end position="175"/>
    </location>
</feature>
<dbReference type="PANTHER" id="PTHR24347">
    <property type="entry name" value="SERINE/THREONINE-PROTEIN KINASE"/>
    <property type="match status" value="1"/>
</dbReference>
<sequence>MPAFKEQGPSEVASPTWRQSGQQASLPISIKDLRQANCDIRLQATYPPMSSSTFGKTLSGTTCFKNPFHHNGNGFHTIHAENSPLKPRIVTVVRPGSKRNLRKITILLNRRSVQTFEQLLADISEALGFPRWKNDRVKRLFSLKGREIRSVSDFFRGDDVFIAAGREKLTAKDFQDVLEELYPECPYSQSIVQQNWEKFQTPQTKTSKADSGFHEEPIVTKQKGPKLPKQAATNLQRVRDKARQEERLKARRWERERWERQQKELSEKNRFKGRLPHRDEDIENFAHIDLENASLCEKCKRNRGRREQCTLIQRKNVSPDKKAQGREEDQPEKLPLEKRRQKPKSSKMSEDNFQKEKHECEDTKKYRKESSWTCKEHGDMSIFHGQSKSEKTTELEDKKCAVEKQSARNPCDSEVRNENSVSERFLNGRPNFTENKSPDKAQTEKVSEDFQQKNVHKEGQREAETRKSQEEVQSSERESSRNCILKPRLVKTKSDIESYYEIGRAIGDGNFAVVKECKLRNTDFAYAMKIISKAKLKGKEHMIENEISIIKSLSHPNVVRLLQDYETESDIYLIMEIVQGGDLFDSITESVKFTEHNASLMVNDLCQALAYIHSKNIVHRDLKPENLLVQHNKDGSTTLKLADFGLAVVVTEPIFTVCGTPTYVAPEILSEKGYGLPVDMWATGVIVYILLCGFPPFRSLERDQEELFEIIQLGEYEFLSPYWDNISDGAKDLISKLLLVDPEKRYAAQQALQHPWVQSGSKNSFNLQREVTTNIERHFKNRRKREHASAADH</sequence>
<dbReference type="STRING" id="7918.ENSLOCP00000005749"/>
<dbReference type="InterPro" id="IPR036572">
    <property type="entry name" value="Doublecortin_dom_sf"/>
</dbReference>
<dbReference type="CTD" id="85443"/>
<evidence type="ECO:0000313" key="14">
    <source>
        <dbReference type="Ensembl" id="ENSLOCP00000005749.1"/>
    </source>
</evidence>
<dbReference type="eggNOG" id="KOG0032">
    <property type="taxonomic scope" value="Eukaryota"/>
</dbReference>
<dbReference type="OrthoDB" id="1738954at2759"/>
<evidence type="ECO:0000256" key="8">
    <source>
        <dbReference type="ARBA" id="ARBA00047899"/>
    </source>
</evidence>
<dbReference type="GO" id="GO:0034504">
    <property type="term" value="P:protein localization to nucleus"/>
    <property type="evidence" value="ECO:0000318"/>
    <property type="project" value="GO_Central"/>
</dbReference>
<evidence type="ECO:0000256" key="2">
    <source>
        <dbReference type="ARBA" id="ARBA00012513"/>
    </source>
</evidence>
<keyword evidence="3" id="KW-0723">Serine/threonine-protein kinase</keyword>
<dbReference type="OMA" id="VRAQKKW"/>
<dbReference type="Pfam" id="PF00069">
    <property type="entry name" value="Pkinase"/>
    <property type="match status" value="1"/>
</dbReference>
<dbReference type="GeneID" id="102686971"/>
<dbReference type="InterPro" id="IPR008271">
    <property type="entry name" value="Ser/Thr_kinase_AS"/>
</dbReference>
<dbReference type="InterPro" id="IPR000719">
    <property type="entry name" value="Prot_kinase_dom"/>
</dbReference>
<dbReference type="AlphaFoldDB" id="W5MBJ0"/>
<dbReference type="GeneTree" id="ENSGT00940000159476"/>
<dbReference type="EMBL" id="AHAT01021989">
    <property type="status" value="NOT_ANNOTATED_CDS"/>
    <property type="molecule type" value="Genomic_DNA"/>
</dbReference>
<dbReference type="InterPro" id="IPR017441">
    <property type="entry name" value="Protein_kinase_ATP_BS"/>
</dbReference>
<feature type="compositionally biased region" description="Basic and acidic residues" evidence="11">
    <location>
        <begin position="387"/>
        <end position="417"/>
    </location>
</feature>
<protein>
    <recommendedName>
        <fullName evidence="2">non-specific serine/threonine protein kinase</fullName>
        <ecNumber evidence="2">2.7.11.1</ecNumber>
    </recommendedName>
</protein>